<dbReference type="SUPFAM" id="SSF53335">
    <property type="entry name" value="S-adenosyl-L-methionine-dependent methyltransferases"/>
    <property type="match status" value="1"/>
</dbReference>
<dbReference type="EC" id="2.1.1.145" evidence="5"/>
<name>A0A9W8H4J0_9FUNG</name>
<evidence type="ECO:0000259" key="4">
    <source>
        <dbReference type="Pfam" id="PF08241"/>
    </source>
</evidence>
<dbReference type="InterPro" id="IPR029063">
    <property type="entry name" value="SAM-dependent_MTases_sf"/>
</dbReference>
<comment type="caution">
    <text evidence="5">The sequence shown here is derived from an EMBL/GenBank/DDBJ whole genome shotgun (WGS) entry which is preliminary data.</text>
</comment>
<keyword evidence="3 5" id="KW-0808">Transferase</keyword>
<dbReference type="PANTHER" id="PTHR44942">
    <property type="entry name" value="METHYLTRANSF_11 DOMAIN-CONTAINING PROTEIN"/>
    <property type="match status" value="1"/>
</dbReference>
<dbReference type="EMBL" id="JANBUL010000205">
    <property type="protein sequence ID" value="KAJ2778881.1"/>
    <property type="molecule type" value="Genomic_DNA"/>
</dbReference>
<evidence type="ECO:0000256" key="2">
    <source>
        <dbReference type="ARBA" id="ARBA00022603"/>
    </source>
</evidence>
<dbReference type="GO" id="GO:0046547">
    <property type="term" value="F:trans-aconitate 3-methyltransferase activity"/>
    <property type="evidence" value="ECO:0007669"/>
    <property type="project" value="UniProtKB-EC"/>
</dbReference>
<dbReference type="GO" id="GO:0032259">
    <property type="term" value="P:methylation"/>
    <property type="evidence" value="ECO:0007669"/>
    <property type="project" value="UniProtKB-KW"/>
</dbReference>
<evidence type="ECO:0000256" key="1">
    <source>
        <dbReference type="ARBA" id="ARBA00008361"/>
    </source>
</evidence>
<dbReference type="InterPro" id="IPR051052">
    <property type="entry name" value="Diverse_substrate_MTase"/>
</dbReference>
<proteinExistence type="inferred from homology"/>
<reference evidence="5" key="1">
    <citation type="submission" date="2022-07" db="EMBL/GenBank/DDBJ databases">
        <title>Phylogenomic reconstructions and comparative analyses of Kickxellomycotina fungi.</title>
        <authorList>
            <person name="Reynolds N.K."/>
            <person name="Stajich J.E."/>
            <person name="Barry K."/>
            <person name="Grigoriev I.V."/>
            <person name="Crous P."/>
            <person name="Smith M.E."/>
        </authorList>
    </citation>
    <scope>NUCLEOTIDE SEQUENCE</scope>
    <source>
        <strain evidence="5">NBRC 105414</strain>
    </source>
</reference>
<keyword evidence="2 5" id="KW-0489">Methyltransferase</keyword>
<evidence type="ECO:0000313" key="5">
    <source>
        <dbReference type="EMBL" id="KAJ2778881.1"/>
    </source>
</evidence>
<dbReference type="InterPro" id="IPR013216">
    <property type="entry name" value="Methyltransf_11"/>
</dbReference>
<dbReference type="Proteomes" id="UP001140217">
    <property type="component" value="Unassembled WGS sequence"/>
</dbReference>
<protein>
    <submittedName>
        <fullName evidence="5">Trans-aconitate methyltransferase 1</fullName>
        <ecNumber evidence="5">2.1.1.145</ecNumber>
    </submittedName>
</protein>
<dbReference type="Pfam" id="PF08241">
    <property type="entry name" value="Methyltransf_11"/>
    <property type="match status" value="1"/>
</dbReference>
<gene>
    <name evidence="5" type="primary">TMT1</name>
    <name evidence="5" type="ORF">H4R18_004342</name>
</gene>
<keyword evidence="6" id="KW-1185">Reference proteome</keyword>
<dbReference type="Gene3D" id="3.40.50.150">
    <property type="entry name" value="Vaccinia Virus protein VP39"/>
    <property type="match status" value="1"/>
</dbReference>
<comment type="similarity">
    <text evidence="1">Belongs to the methyltransferase superfamily.</text>
</comment>
<feature type="domain" description="Methyltransferase type 11" evidence="4">
    <location>
        <begin position="46"/>
        <end position="136"/>
    </location>
</feature>
<dbReference type="AlphaFoldDB" id="A0A9W8H4J0"/>
<evidence type="ECO:0000256" key="3">
    <source>
        <dbReference type="ARBA" id="ARBA00022679"/>
    </source>
</evidence>
<dbReference type="OrthoDB" id="10027013at2759"/>
<dbReference type="PANTHER" id="PTHR44942:SF4">
    <property type="entry name" value="METHYLTRANSFERASE TYPE 11 DOMAIN-CONTAINING PROTEIN"/>
    <property type="match status" value="1"/>
</dbReference>
<dbReference type="CDD" id="cd02440">
    <property type="entry name" value="AdoMet_MTases"/>
    <property type="match status" value="1"/>
</dbReference>
<organism evidence="5 6">
    <name type="scientific">Coemansia javaensis</name>
    <dbReference type="NCBI Taxonomy" id="2761396"/>
    <lineage>
        <taxon>Eukaryota</taxon>
        <taxon>Fungi</taxon>
        <taxon>Fungi incertae sedis</taxon>
        <taxon>Zoopagomycota</taxon>
        <taxon>Kickxellomycotina</taxon>
        <taxon>Kickxellomycetes</taxon>
        <taxon>Kickxellales</taxon>
        <taxon>Kickxellaceae</taxon>
        <taxon>Coemansia</taxon>
    </lineage>
</organism>
<sequence>MATYSSPTYDSSSYQASRPRYQRTLVDTILARHREGNPAAATDLAVDVATGTGLFARQLPAHFGRVVAADISPTMIKGAPEDARVEYVVSPAEDMAFLDAGSVDVLTAATGAHWFDDEAFVREARRVLKPTGTLAIFGYTGFAHFVDYPQCDSMLKEFGSSSSKLGDYWDKGRERLVDGYRNYHRILARDSWTGIRRRINAAAIDDCPPAECPVEVVPGSAVMDFETTWRTLRGYLLTWSGLHKYHAKYPERENLAEVAIREMMAAAGATDMDEVLNIQWEEVVLTCHPPQAN</sequence>
<evidence type="ECO:0000313" key="6">
    <source>
        <dbReference type="Proteomes" id="UP001140217"/>
    </source>
</evidence>
<accession>A0A9W8H4J0</accession>